<dbReference type="Proteomes" id="UP001469553">
    <property type="component" value="Unassembled WGS sequence"/>
</dbReference>
<proteinExistence type="predicted"/>
<reference evidence="2 3" key="1">
    <citation type="submission" date="2021-06" db="EMBL/GenBank/DDBJ databases">
        <authorList>
            <person name="Palmer J.M."/>
        </authorList>
    </citation>
    <scope>NUCLEOTIDE SEQUENCE [LARGE SCALE GENOMIC DNA]</scope>
    <source>
        <strain evidence="2 3">AS_MEX2019</strain>
        <tissue evidence="2">Muscle</tissue>
    </source>
</reference>
<dbReference type="EMBL" id="JAHRIP010012176">
    <property type="protein sequence ID" value="MEQ2284941.1"/>
    <property type="molecule type" value="Genomic_DNA"/>
</dbReference>
<feature type="compositionally biased region" description="Basic and acidic residues" evidence="1">
    <location>
        <begin position="60"/>
        <end position="72"/>
    </location>
</feature>
<protein>
    <submittedName>
        <fullName evidence="2">Uncharacterized protein</fullName>
    </submittedName>
</protein>
<evidence type="ECO:0000256" key="1">
    <source>
        <dbReference type="SAM" id="MobiDB-lite"/>
    </source>
</evidence>
<sequence>MVVTRTVASVRGSCSLSLRHRRANTVHVLTRLVLVNQPDITKGNKISTQQSCSCSGLLDEPSKKPEQGRMAEDNDEEAAGSMSEAEDKPSQVLRKSCGSM</sequence>
<keyword evidence="3" id="KW-1185">Reference proteome</keyword>
<feature type="compositionally biased region" description="Polar residues" evidence="1">
    <location>
        <begin position="44"/>
        <end position="54"/>
    </location>
</feature>
<accession>A0ABV0XU87</accession>
<gene>
    <name evidence="2" type="ORF">AMECASPLE_026776</name>
</gene>
<evidence type="ECO:0000313" key="3">
    <source>
        <dbReference type="Proteomes" id="UP001469553"/>
    </source>
</evidence>
<feature type="region of interest" description="Disordered" evidence="1">
    <location>
        <begin position="44"/>
        <end position="100"/>
    </location>
</feature>
<comment type="caution">
    <text evidence="2">The sequence shown here is derived from an EMBL/GenBank/DDBJ whole genome shotgun (WGS) entry which is preliminary data.</text>
</comment>
<organism evidence="2 3">
    <name type="scientific">Ameca splendens</name>
    <dbReference type="NCBI Taxonomy" id="208324"/>
    <lineage>
        <taxon>Eukaryota</taxon>
        <taxon>Metazoa</taxon>
        <taxon>Chordata</taxon>
        <taxon>Craniata</taxon>
        <taxon>Vertebrata</taxon>
        <taxon>Euteleostomi</taxon>
        <taxon>Actinopterygii</taxon>
        <taxon>Neopterygii</taxon>
        <taxon>Teleostei</taxon>
        <taxon>Neoteleostei</taxon>
        <taxon>Acanthomorphata</taxon>
        <taxon>Ovalentaria</taxon>
        <taxon>Atherinomorphae</taxon>
        <taxon>Cyprinodontiformes</taxon>
        <taxon>Goodeidae</taxon>
        <taxon>Ameca</taxon>
    </lineage>
</organism>
<name>A0ABV0XU87_9TELE</name>
<evidence type="ECO:0000313" key="2">
    <source>
        <dbReference type="EMBL" id="MEQ2284941.1"/>
    </source>
</evidence>